<organismHost>
    <name type="scientific">Phacochoerus africanus</name>
    <name type="common">Warthog</name>
    <dbReference type="NCBI Taxonomy" id="41426"/>
</organismHost>
<accession>A0A5B8XBB4</accession>
<dbReference type="EMBL" id="MN194591">
    <property type="protein sequence ID" value="QED21648.1"/>
    <property type="molecule type" value="Genomic_DNA"/>
</dbReference>
<sequence>MVRKKMLKYSSMVQILARREDILNELAIVGLNPFHQWQNRLASANAETFLKRVCTLKQCMYEAYRLNCFCYDEHRLLLYWKKWNTLFLPRCGD</sequence>
<name>A0A5B8XBB4_ASF</name>
<organismHost>
    <name type="scientific">Ornithodoros</name>
    <name type="common">relapsing fever ticks</name>
    <dbReference type="NCBI Taxonomy" id="6937"/>
</organismHost>
<organismHost>
    <name type="scientific">Ornithodoros moubata</name>
    <name type="common">Soft tick</name>
    <name type="synonym">Argasid tick</name>
    <dbReference type="NCBI Taxonomy" id="6938"/>
</organismHost>
<dbReference type="Proteomes" id="UP000321214">
    <property type="component" value="Segment"/>
</dbReference>
<organism evidence="1 2">
    <name type="scientific">African swine fever virus</name>
    <name type="common">ASFV</name>
    <dbReference type="NCBI Taxonomy" id="10497"/>
    <lineage>
        <taxon>Viruses</taxon>
        <taxon>Varidnaviria</taxon>
        <taxon>Bamfordvirae</taxon>
        <taxon>Nucleocytoviricota</taxon>
        <taxon>Pokkesviricetes</taxon>
        <taxon>Asfuvirales</taxon>
        <taxon>Asfarviridae</taxon>
        <taxon>Asfivirus</taxon>
        <taxon>Asfivirus haemorrhagiae</taxon>
    </lineage>
</organism>
<reference evidence="2" key="1">
    <citation type="submission" date="2019-07" db="EMBL/GenBank/DDBJ databases">
        <title>Complete genome sequence of virulent African swine fever virus isolated from a domestic pig in Ukraine.</title>
        <authorList>
            <person name="Kovalenko G."/>
            <person name="Ducluzeau A.-L."/>
            <person name="Ishchenko L."/>
            <person name="Sushko M."/>
            <person name="Sapachova M."/>
            <person name="Rudova N."/>
            <person name="Solodiankin O."/>
            <person name="Gerilovych A."/>
            <person name="Dagdag R."/>
            <person name="Redlinger M."/>
            <person name="Bezymennyi M."/>
            <person name="Frant M."/>
            <person name="Lange C.E."/>
            <person name="Dubchak I."/>
            <person name="Mezhenskyii A."/>
            <person name="Nychyk S."/>
            <person name="Bortz E."/>
            <person name="Drown D.M."/>
        </authorList>
    </citation>
    <scope>NUCLEOTIDE SEQUENCE [LARGE SCALE GENOMIC DNA]</scope>
</reference>
<proteinExistence type="predicted"/>
<evidence type="ECO:0000313" key="2">
    <source>
        <dbReference type="Proteomes" id="UP000321214"/>
    </source>
</evidence>
<evidence type="ECO:0000313" key="1">
    <source>
        <dbReference type="EMBL" id="QED21648.1"/>
    </source>
</evidence>
<organismHost>
    <name type="scientific">Potamochoerus larvatus</name>
    <name type="common">Bushpig</name>
    <dbReference type="NCBI Taxonomy" id="273792"/>
</organismHost>
<gene>
    <name evidence="1" type="primary">B962L_2</name>
    <name evidence="1" type="ORF">ASFV_Kyiv_2016_131_00112</name>
</gene>
<organismHost>
    <name type="scientific">Sus scrofa</name>
    <name type="common">Pig</name>
    <dbReference type="NCBI Taxonomy" id="9823"/>
</organismHost>
<protein>
    <submittedName>
        <fullName evidence="1">B962L</fullName>
    </submittedName>
</protein>
<organismHost>
    <name type="scientific">Phacochoerus aethiopicus</name>
    <name type="common">Warthog</name>
    <dbReference type="NCBI Taxonomy" id="85517"/>
</organismHost>